<evidence type="ECO:0000313" key="1">
    <source>
        <dbReference type="EMBL" id="CUU59693.1"/>
    </source>
</evidence>
<protein>
    <recommendedName>
        <fullName evidence="3">Secreted protein</fullName>
    </recommendedName>
</protein>
<sequence>MSAALLNIVIGLVTSLLSGGAVWAWQRVKNVRVLRAKAAFFGFETRDTCLVILNRKWDAPGSTSHHDVHAMIEAVIIAKEAGCMTSVLSAEEFHGSNGDRAEFCIGGPESNARTGGHLASQLPGVTVLPHHATRPDTAAFVVDEQQFLLARGREEHAIVAKFTPPGASRPVILICGQTALANRAAISYLNREHRELAKTVESQNRFCIVIKAASTETYGHQAASLERDVSAAAFSAS</sequence>
<dbReference type="EMBL" id="FAOZ01000030">
    <property type="protein sequence ID" value="CUU59693.1"/>
    <property type="molecule type" value="Genomic_DNA"/>
</dbReference>
<organism evidence="1 2">
    <name type="scientific">Parafrankia irregularis</name>
    <dbReference type="NCBI Taxonomy" id="795642"/>
    <lineage>
        <taxon>Bacteria</taxon>
        <taxon>Bacillati</taxon>
        <taxon>Actinomycetota</taxon>
        <taxon>Actinomycetes</taxon>
        <taxon>Frankiales</taxon>
        <taxon>Frankiaceae</taxon>
        <taxon>Parafrankia</taxon>
    </lineage>
</organism>
<evidence type="ECO:0008006" key="3">
    <source>
        <dbReference type="Google" id="ProtNLM"/>
    </source>
</evidence>
<dbReference type="RefSeq" id="WP_091283946.1">
    <property type="nucleotide sequence ID" value="NZ_FAOZ01000030.1"/>
</dbReference>
<keyword evidence="2" id="KW-1185">Reference proteome</keyword>
<accession>A0A0S4QVY7</accession>
<evidence type="ECO:0000313" key="2">
    <source>
        <dbReference type="Proteomes" id="UP000198802"/>
    </source>
</evidence>
<reference evidence="2" key="1">
    <citation type="submission" date="2015-11" db="EMBL/GenBank/DDBJ databases">
        <authorList>
            <person name="Varghese N."/>
        </authorList>
    </citation>
    <scope>NUCLEOTIDE SEQUENCE [LARGE SCALE GENOMIC DNA]</scope>
    <source>
        <strain evidence="2">DSM 45899</strain>
    </source>
</reference>
<gene>
    <name evidence="1" type="ORF">Ga0074812_13073</name>
</gene>
<dbReference type="Proteomes" id="UP000198802">
    <property type="component" value="Unassembled WGS sequence"/>
</dbReference>
<proteinExistence type="predicted"/>
<name>A0A0S4QVY7_9ACTN</name>
<dbReference type="AlphaFoldDB" id="A0A0S4QVY7"/>